<dbReference type="Gene3D" id="3.10.450.460">
    <property type="entry name" value="EspG protein, N-terminal domain"/>
    <property type="match status" value="1"/>
</dbReference>
<organism evidence="1">
    <name type="scientific">Escherichia coli</name>
    <dbReference type="NCBI Taxonomy" id="562"/>
    <lineage>
        <taxon>Bacteria</taxon>
        <taxon>Pseudomonadati</taxon>
        <taxon>Pseudomonadota</taxon>
        <taxon>Gammaproteobacteria</taxon>
        <taxon>Enterobacterales</taxon>
        <taxon>Enterobacteriaceae</taxon>
        <taxon>Escherichia</taxon>
    </lineage>
</organism>
<dbReference type="InterPro" id="IPR043098">
    <property type="entry name" value="Cys_protease_VirA/EspG_N"/>
</dbReference>
<gene>
    <name evidence="1" type="primary">espG</name>
</gene>
<dbReference type="AlphaFoldDB" id="A0A140JXQ3"/>
<dbReference type="InterPro" id="IPR009669">
    <property type="entry name" value="Cys_protease_VirA/EspG"/>
</dbReference>
<sequence length="387" mass="41853">MRQEEPLMINGLNNTNSAASIVLDATNKVNNGFTKSWNDMSCAEKLLKILSLGLWSPKYSPSEKQEYQELLSVLKPVSPKSNELGRVYAQFSDGSSLSISVTRSELIEAEIITPDNKKTTVLLESNQENRLLNSLPVDRHMPYILVHNSLSEMDLTTPAGMHNQLSLTSSLSATVIPHTPQTDPLGGSAPFSSVFMDACRGLGTAKLSINGVDIPGEAQETLRNALGLRSTNSSPAQYVVENGISRHYAEMVAQNSSGTDAQKDQLVDFLCQPGAATAICSAFYQSFNVPSLTLTHTRVAQASQLNAGNSQPLPNACLNISLSQTPGGDIYVASHTGVQIMAPEDRPNELGMLTNRTTYSVPKDLKCKIDEMVSTIKPQYAASETYP</sequence>
<reference evidence="1" key="1">
    <citation type="submission" date="2015-04" db="EMBL/GenBank/DDBJ databases">
        <title>Defining genome feature of Escherichia albertii, emerging enteropathogen of closely-related to Escherichia coli.</title>
        <authorList>
            <person name="Ooka T."/>
            <person name="Ogura Y."/>
            <person name="Seto K."/>
            <person name="Katsura K."/>
            <person name="Kobayashi H."/>
            <person name="Kawano K."/>
            <person name="Tokuoka E."/>
            <person name="Furukawa M."/>
            <person name="Harada S."/>
            <person name="Yoshino S."/>
            <person name="Seto J."/>
            <person name="Yamaguchi K."/>
            <person name="Murase K."/>
            <person name="Gotoh Y."/>
            <person name="Imuta N."/>
            <person name="Nishi J."/>
            <person name="Gomes T.A."/>
            <person name="Beutin L."/>
            <person name="Hayashi T."/>
        </authorList>
    </citation>
    <scope>NUCLEOTIDE SEQUENCE</scope>
    <source>
        <strain evidence="1">0471-1</strain>
    </source>
</reference>
<name>A0A140JXQ3_ECOLX</name>
<proteinExistence type="predicted"/>
<dbReference type="Pfam" id="PF06872">
    <property type="entry name" value="EspG"/>
    <property type="match status" value="1"/>
</dbReference>
<protein>
    <submittedName>
        <fullName evidence="1">T3SS secreted effector EspG</fullName>
    </submittedName>
</protein>
<evidence type="ECO:0000313" key="1">
    <source>
        <dbReference type="EMBL" id="BAU61880.1"/>
    </source>
</evidence>
<dbReference type="EMBL" id="LC053400">
    <property type="protein sequence ID" value="BAU61880.1"/>
    <property type="molecule type" value="Genomic_DNA"/>
</dbReference>
<dbReference type="GO" id="GO:0004197">
    <property type="term" value="F:cysteine-type endopeptidase activity"/>
    <property type="evidence" value="ECO:0007669"/>
    <property type="project" value="InterPro"/>
</dbReference>
<accession>A0A140JXQ3</accession>